<dbReference type="PANTHER" id="PTHR43046">
    <property type="entry name" value="GDP-MANNOSE MANNOSYL HYDROLASE"/>
    <property type="match status" value="1"/>
</dbReference>
<dbReference type="PANTHER" id="PTHR43046:SF16">
    <property type="entry name" value="ADP-RIBOSE PYROPHOSPHATASE YJHB-RELATED"/>
    <property type="match status" value="1"/>
</dbReference>
<sequence>MVPIDVHLLAVRDGESGPEVLLSRRAGGVYASGMWHLPSGHVDGPFEDVVTAVARETSEETGLVVDPAEVRAAVTVHHRAPGGSARVGVLFEVRRWTGTPEIREKAVCDGMGWFAFDALPEPMVAYCRAGLDAYRAGIALALHFQEPDDPIAYDPARDRLRHVRGPGPAACEPPRTVRDFVERAVGRIATWTDAAWARDNSNAWQVRGSAGGTWFVKAHPSEKFHRREVAALRGWVPRLGGAGPRLVAADPELRAVVVTAVEGRSLHGAVLTGAEERTVFESIGALTARIHACPLPLDGAADGIVPVGPYDRMERHLEAARPLLEPGDEEHVREAVAVARGFGPLDPVVTHGDLQLRNLLLGADGTVRVIDFERSEPQPRVRDFARIVDHFDGRDDLAAAFFAGYGRPLTGAEEAHLAAAAALDSVSGISFGTRSGDPELVERGRRILARLRAGTTWPYARPGGAS</sequence>
<dbReference type="AlphaFoldDB" id="A0A919ERK3"/>
<dbReference type="InterPro" id="IPR015797">
    <property type="entry name" value="NUDIX_hydrolase-like_dom_sf"/>
</dbReference>
<evidence type="ECO:0000259" key="3">
    <source>
        <dbReference type="PROSITE" id="PS51462"/>
    </source>
</evidence>
<proteinExistence type="predicted"/>
<dbReference type="Gene3D" id="3.90.79.10">
    <property type="entry name" value="Nucleoside Triphosphate Pyrophosphohydrolase"/>
    <property type="match status" value="1"/>
</dbReference>
<dbReference type="Gene3D" id="3.90.1200.10">
    <property type="match status" value="1"/>
</dbReference>
<gene>
    <name evidence="4" type="ORF">GCM10017667_53390</name>
</gene>
<dbReference type="Pfam" id="PF01636">
    <property type="entry name" value="APH"/>
    <property type="match status" value="1"/>
</dbReference>
<dbReference type="InterPro" id="IPR002575">
    <property type="entry name" value="Aminoglycoside_PTrfase"/>
</dbReference>
<dbReference type="SUPFAM" id="SSF56112">
    <property type="entry name" value="Protein kinase-like (PK-like)"/>
    <property type="match status" value="1"/>
</dbReference>
<evidence type="ECO:0000256" key="1">
    <source>
        <dbReference type="ARBA" id="ARBA00001946"/>
    </source>
</evidence>
<keyword evidence="2" id="KW-0378">Hydrolase</keyword>
<feature type="domain" description="Nudix hydrolase" evidence="3">
    <location>
        <begin position="1"/>
        <end position="144"/>
    </location>
</feature>
<dbReference type="EMBL" id="BNBE01000002">
    <property type="protein sequence ID" value="GHG13037.1"/>
    <property type="molecule type" value="Genomic_DNA"/>
</dbReference>
<dbReference type="RefSeq" id="WP_190043246.1">
    <property type="nucleotide sequence ID" value="NZ_BNBE01000002.1"/>
</dbReference>
<dbReference type="InterPro" id="IPR000086">
    <property type="entry name" value="NUDIX_hydrolase_dom"/>
</dbReference>
<evidence type="ECO:0000256" key="2">
    <source>
        <dbReference type="ARBA" id="ARBA00022801"/>
    </source>
</evidence>
<dbReference type="SUPFAM" id="SSF55811">
    <property type="entry name" value="Nudix"/>
    <property type="match status" value="1"/>
</dbReference>
<reference evidence="4" key="1">
    <citation type="journal article" date="2014" name="Int. J. Syst. Evol. Microbiol.">
        <title>Complete genome sequence of Corynebacterium casei LMG S-19264T (=DSM 44701T), isolated from a smear-ripened cheese.</title>
        <authorList>
            <consortium name="US DOE Joint Genome Institute (JGI-PGF)"/>
            <person name="Walter F."/>
            <person name="Albersmeier A."/>
            <person name="Kalinowski J."/>
            <person name="Ruckert C."/>
        </authorList>
    </citation>
    <scope>NUCLEOTIDE SEQUENCE</scope>
    <source>
        <strain evidence="4">JCM 4122</strain>
    </source>
</reference>
<evidence type="ECO:0000313" key="4">
    <source>
        <dbReference type="EMBL" id="GHG13037.1"/>
    </source>
</evidence>
<dbReference type="Pfam" id="PF00293">
    <property type="entry name" value="NUDIX"/>
    <property type="match status" value="1"/>
</dbReference>
<reference evidence="4" key="2">
    <citation type="submission" date="2020-09" db="EMBL/GenBank/DDBJ databases">
        <authorList>
            <person name="Sun Q."/>
            <person name="Ohkuma M."/>
        </authorList>
    </citation>
    <scope>NUCLEOTIDE SEQUENCE</scope>
    <source>
        <strain evidence="4">JCM 4122</strain>
    </source>
</reference>
<protein>
    <recommendedName>
        <fullName evidence="3">Nudix hydrolase domain-containing protein</fullName>
    </recommendedName>
</protein>
<evidence type="ECO:0000313" key="5">
    <source>
        <dbReference type="Proteomes" id="UP000632849"/>
    </source>
</evidence>
<dbReference type="GO" id="GO:0016787">
    <property type="term" value="F:hydrolase activity"/>
    <property type="evidence" value="ECO:0007669"/>
    <property type="project" value="UniProtKB-KW"/>
</dbReference>
<dbReference type="PROSITE" id="PS51462">
    <property type="entry name" value="NUDIX"/>
    <property type="match status" value="1"/>
</dbReference>
<name>A0A919ERK3_STRFL</name>
<dbReference type="InterPro" id="IPR011009">
    <property type="entry name" value="Kinase-like_dom_sf"/>
</dbReference>
<comment type="caution">
    <text evidence="4">The sequence shown here is derived from an EMBL/GenBank/DDBJ whole genome shotgun (WGS) entry which is preliminary data.</text>
</comment>
<dbReference type="Proteomes" id="UP000632849">
    <property type="component" value="Unassembled WGS sequence"/>
</dbReference>
<dbReference type="CDD" id="cd04683">
    <property type="entry name" value="NUDIX_Hydrolase"/>
    <property type="match status" value="1"/>
</dbReference>
<keyword evidence="5" id="KW-1185">Reference proteome</keyword>
<organism evidence="4 5">
    <name type="scientific">Streptomyces filamentosus</name>
    <name type="common">Streptomyces roseosporus</name>
    <dbReference type="NCBI Taxonomy" id="67294"/>
    <lineage>
        <taxon>Bacteria</taxon>
        <taxon>Bacillati</taxon>
        <taxon>Actinomycetota</taxon>
        <taxon>Actinomycetes</taxon>
        <taxon>Kitasatosporales</taxon>
        <taxon>Streptomycetaceae</taxon>
        <taxon>Streptomyces</taxon>
    </lineage>
</organism>
<comment type="cofactor">
    <cofactor evidence="1">
        <name>Mg(2+)</name>
        <dbReference type="ChEBI" id="CHEBI:18420"/>
    </cofactor>
</comment>
<accession>A0A919ERK3</accession>